<evidence type="ECO:0008006" key="9">
    <source>
        <dbReference type="Google" id="ProtNLM"/>
    </source>
</evidence>
<evidence type="ECO:0000256" key="7">
    <source>
        <dbReference type="SAM" id="Phobius"/>
    </source>
</evidence>
<dbReference type="InterPro" id="IPR011701">
    <property type="entry name" value="MFS"/>
</dbReference>
<feature type="transmembrane region" description="Helical" evidence="7">
    <location>
        <begin position="162"/>
        <end position="184"/>
    </location>
</feature>
<dbReference type="SUPFAM" id="SSF103473">
    <property type="entry name" value="MFS general substrate transporter"/>
    <property type="match status" value="1"/>
</dbReference>
<reference evidence="8" key="1">
    <citation type="submission" date="2020-02" db="EMBL/GenBank/DDBJ databases">
        <authorList>
            <person name="Meier V. D."/>
        </authorList>
    </citation>
    <scope>NUCLEOTIDE SEQUENCE</scope>
    <source>
        <strain evidence="8">AVDCRST_MAG76</strain>
    </source>
</reference>
<feature type="transmembrane region" description="Helical" evidence="7">
    <location>
        <begin position="282"/>
        <end position="302"/>
    </location>
</feature>
<feature type="region of interest" description="Disordered" evidence="6">
    <location>
        <begin position="215"/>
        <end position="239"/>
    </location>
</feature>
<feature type="transmembrane region" description="Helical" evidence="7">
    <location>
        <begin position="376"/>
        <end position="394"/>
    </location>
</feature>
<feature type="region of interest" description="Disordered" evidence="6">
    <location>
        <begin position="1"/>
        <end position="20"/>
    </location>
</feature>
<keyword evidence="5 7" id="KW-0472">Membrane</keyword>
<keyword evidence="2" id="KW-1003">Cell membrane</keyword>
<feature type="transmembrane region" description="Helical" evidence="7">
    <location>
        <begin position="68"/>
        <end position="89"/>
    </location>
</feature>
<feature type="transmembrane region" description="Helical" evidence="7">
    <location>
        <begin position="35"/>
        <end position="56"/>
    </location>
</feature>
<proteinExistence type="predicted"/>
<organism evidence="8">
    <name type="scientific">uncultured Acidimicrobiales bacterium</name>
    <dbReference type="NCBI Taxonomy" id="310071"/>
    <lineage>
        <taxon>Bacteria</taxon>
        <taxon>Bacillati</taxon>
        <taxon>Actinomycetota</taxon>
        <taxon>Acidimicrobiia</taxon>
        <taxon>Acidimicrobiales</taxon>
        <taxon>environmental samples</taxon>
    </lineage>
</organism>
<gene>
    <name evidence="8" type="ORF">AVDCRST_MAG76-1428</name>
</gene>
<dbReference type="GO" id="GO:0005886">
    <property type="term" value="C:plasma membrane"/>
    <property type="evidence" value="ECO:0007669"/>
    <property type="project" value="UniProtKB-SubCell"/>
</dbReference>
<dbReference type="GO" id="GO:0022857">
    <property type="term" value="F:transmembrane transporter activity"/>
    <property type="evidence" value="ECO:0007669"/>
    <property type="project" value="InterPro"/>
</dbReference>
<feature type="transmembrane region" description="Helical" evidence="7">
    <location>
        <begin position="190"/>
        <end position="210"/>
    </location>
</feature>
<feature type="transmembrane region" description="Helical" evidence="7">
    <location>
        <begin position="249"/>
        <end position="270"/>
    </location>
</feature>
<evidence type="ECO:0000256" key="6">
    <source>
        <dbReference type="SAM" id="MobiDB-lite"/>
    </source>
</evidence>
<evidence type="ECO:0000256" key="1">
    <source>
        <dbReference type="ARBA" id="ARBA00004651"/>
    </source>
</evidence>
<keyword evidence="4 7" id="KW-1133">Transmembrane helix</keyword>
<feature type="transmembrane region" description="Helical" evidence="7">
    <location>
        <begin position="336"/>
        <end position="356"/>
    </location>
</feature>
<evidence type="ECO:0000256" key="3">
    <source>
        <dbReference type="ARBA" id="ARBA00022692"/>
    </source>
</evidence>
<dbReference type="Gene3D" id="1.20.1250.20">
    <property type="entry name" value="MFS general substrate transporter like domains"/>
    <property type="match status" value="1"/>
</dbReference>
<dbReference type="InterPro" id="IPR036259">
    <property type="entry name" value="MFS_trans_sf"/>
</dbReference>
<evidence type="ECO:0000256" key="5">
    <source>
        <dbReference type="ARBA" id="ARBA00023136"/>
    </source>
</evidence>
<dbReference type="AlphaFoldDB" id="A0A6J4HUS5"/>
<sequence>MQASGGWRPLQPPTRPRQDRQVGIEASPFVRLARLHVLSVAGDTFVTVALAGSLFFNLSPSEAKGKVALSLVLTMAPFAVVAPFLGPFIDRRASGRRRMALGAAAGRAVLAMFAAEAVQGLALFPLVFCLLVLSKAHGVAKAALVKATVGRDDELVRANSRLAVLASLAGLVAVLPAALILKLPFLGPGWVLRLAAVVFGAGALASVALVDHRTAGPSGRPGPSGPEEAEAASEASAGRPGEGLFAPGIVRAATSMAVLRATVGFLAFHVAFSFRREGVQNVWLGLAVAASAAGSFLGSFLAPRLRSAVREEHIVMGALIGVACTGLVVWRTSGVAMAAVLAFVVAVAAAAARLAFDSLVQRDNSDAVQGRAFARFEACFQLVWVVGALLPVLVAFPRPVGGLVVAILTAGGAVAYALELVSQRRARAAAQSGGGSDPPASRPPPDTPSPLPVPLPAPSPAAAATTEMPLAKTVEVQLPPSSTEQP</sequence>
<dbReference type="EMBL" id="CADCSZ010000085">
    <property type="protein sequence ID" value="CAA9234529.1"/>
    <property type="molecule type" value="Genomic_DNA"/>
</dbReference>
<feature type="transmembrane region" description="Helical" evidence="7">
    <location>
        <begin position="400"/>
        <end position="418"/>
    </location>
</feature>
<protein>
    <recommendedName>
        <fullName evidence="9">MFS transporter</fullName>
    </recommendedName>
</protein>
<name>A0A6J4HUS5_9ACTN</name>
<keyword evidence="3 7" id="KW-0812">Transmembrane</keyword>
<dbReference type="Pfam" id="PF07690">
    <property type="entry name" value="MFS_1"/>
    <property type="match status" value="1"/>
</dbReference>
<dbReference type="PANTHER" id="PTHR23513:SF18">
    <property type="entry name" value="INTEGRAL MEMBRANE PROTEIN"/>
    <property type="match status" value="1"/>
</dbReference>
<feature type="region of interest" description="Disordered" evidence="6">
    <location>
        <begin position="428"/>
        <end position="486"/>
    </location>
</feature>
<comment type="subcellular location">
    <subcellularLocation>
        <location evidence="1">Cell membrane</location>
        <topology evidence="1">Multi-pass membrane protein</topology>
    </subcellularLocation>
</comment>
<evidence type="ECO:0000256" key="4">
    <source>
        <dbReference type="ARBA" id="ARBA00022989"/>
    </source>
</evidence>
<accession>A0A6J4HUS5</accession>
<feature type="transmembrane region" description="Helical" evidence="7">
    <location>
        <begin position="109"/>
        <end position="133"/>
    </location>
</feature>
<feature type="transmembrane region" description="Helical" evidence="7">
    <location>
        <begin position="314"/>
        <end position="330"/>
    </location>
</feature>
<feature type="compositionally biased region" description="Pro residues" evidence="6">
    <location>
        <begin position="440"/>
        <end position="459"/>
    </location>
</feature>
<dbReference type="PANTHER" id="PTHR23513">
    <property type="entry name" value="INTEGRAL MEMBRANE EFFLUX PROTEIN-RELATED"/>
    <property type="match status" value="1"/>
</dbReference>
<evidence type="ECO:0000313" key="8">
    <source>
        <dbReference type="EMBL" id="CAA9234529.1"/>
    </source>
</evidence>
<evidence type="ECO:0000256" key="2">
    <source>
        <dbReference type="ARBA" id="ARBA00022475"/>
    </source>
</evidence>